<sequence length="64" mass="7668">TEIRRKYRRDPEFRQTVDRYVEEFERLIAQVSREDRDPALARTYLTSETGKVYTMLAHAGGRFD</sequence>
<proteinExistence type="predicted"/>
<reference evidence="1" key="1">
    <citation type="submission" date="2020-02" db="EMBL/GenBank/DDBJ databases">
        <authorList>
            <person name="Meier V. D."/>
        </authorList>
    </citation>
    <scope>NUCLEOTIDE SEQUENCE</scope>
    <source>
        <strain evidence="1">AVDCRST_MAG90</strain>
    </source>
</reference>
<dbReference type="EMBL" id="CADCUC010000271">
    <property type="protein sequence ID" value="CAA9329234.1"/>
    <property type="molecule type" value="Genomic_DNA"/>
</dbReference>
<name>A0A6J4LC22_9HYPH</name>
<organism evidence="1">
    <name type="scientific">uncultured Microvirga sp</name>
    <dbReference type="NCBI Taxonomy" id="412392"/>
    <lineage>
        <taxon>Bacteria</taxon>
        <taxon>Pseudomonadati</taxon>
        <taxon>Pseudomonadota</taxon>
        <taxon>Alphaproteobacteria</taxon>
        <taxon>Hyphomicrobiales</taxon>
        <taxon>Methylobacteriaceae</taxon>
        <taxon>Microvirga</taxon>
        <taxon>environmental samples</taxon>
    </lineage>
</organism>
<feature type="non-terminal residue" evidence="1">
    <location>
        <position position="1"/>
    </location>
</feature>
<evidence type="ECO:0000313" key="1">
    <source>
        <dbReference type="EMBL" id="CAA9329234.1"/>
    </source>
</evidence>
<gene>
    <name evidence="1" type="ORF">AVDCRST_MAG90-1384</name>
</gene>
<accession>A0A6J4LC22</accession>
<dbReference type="AlphaFoldDB" id="A0A6J4LC22"/>
<protein>
    <submittedName>
        <fullName evidence="1">Uncharacterized protein</fullName>
    </submittedName>
</protein>